<evidence type="ECO:0000313" key="2">
    <source>
        <dbReference type="Proteomes" id="UP000187429"/>
    </source>
</evidence>
<dbReference type="Proteomes" id="UP000187429">
    <property type="component" value="Unassembled WGS sequence"/>
</dbReference>
<keyword evidence="2" id="KW-1185">Reference proteome</keyword>
<dbReference type="OrthoDB" id="5555773at2759"/>
<dbReference type="AlphaFoldDB" id="A0A1R1X9W5"/>
<gene>
    <name evidence="1" type="ORF">AYI69_g9837</name>
</gene>
<protein>
    <submittedName>
        <fullName evidence="1">Uncharacterized protein</fullName>
    </submittedName>
</protein>
<dbReference type="EMBL" id="LSSM01006080">
    <property type="protein sequence ID" value="OMJ11415.1"/>
    <property type="molecule type" value="Genomic_DNA"/>
</dbReference>
<proteinExistence type="predicted"/>
<accession>A0A1R1X9W5</accession>
<evidence type="ECO:0000313" key="1">
    <source>
        <dbReference type="EMBL" id="OMJ11415.1"/>
    </source>
</evidence>
<reference evidence="2" key="1">
    <citation type="submission" date="2017-01" db="EMBL/GenBank/DDBJ databases">
        <authorList>
            <person name="Wang Y."/>
            <person name="White M."/>
            <person name="Kvist S."/>
            <person name="Moncalvo J.-M."/>
        </authorList>
    </citation>
    <scope>NUCLEOTIDE SEQUENCE [LARGE SCALE GENOMIC DNA]</scope>
    <source>
        <strain evidence="2">ID-206-W2</strain>
    </source>
</reference>
<comment type="caution">
    <text evidence="1">The sequence shown here is derived from an EMBL/GenBank/DDBJ whole genome shotgun (WGS) entry which is preliminary data.</text>
</comment>
<sequence length="380" mass="44214">MSYYGKNNNIEKVLELYNENIFFSSYKVSEAHCKSLFNAIGLAYLGKNEPHWSGKMHSPNEKSKSTHISKFCVDQFKLLINSSNNVSSYTFLFLIRALSRMNQQQQLTALLKFSISEFLSFSTYPITEFLNMIVKNRLGLAQELGGIYDDFMEEISFKDGFSYYHFKSYFDKYSYPHNSNSFLTDFNELNRIIRTPASATLHLKKLFSFYSNDIENNFTIDQLESQIKLTLSIFCYYDLGLEIADDFFSLSKSSYSQNPEKTSISITPGLFYAYFRLLVSTEMNYSYGQSTIPDKESIFSSKSTFCFAQRVIDMFDTMEIFSLNLSPHFVCHIIETSEKLENRHILEYCLEKLEIMDNNGYTPNNYLKKFFSRKNLGLVA</sequence>
<name>A0A1R1X9W5_9FUNG</name>
<organism evidence="1 2">
    <name type="scientific">Smittium culicis</name>
    <dbReference type="NCBI Taxonomy" id="133412"/>
    <lineage>
        <taxon>Eukaryota</taxon>
        <taxon>Fungi</taxon>
        <taxon>Fungi incertae sedis</taxon>
        <taxon>Zoopagomycota</taxon>
        <taxon>Kickxellomycotina</taxon>
        <taxon>Harpellomycetes</taxon>
        <taxon>Harpellales</taxon>
        <taxon>Legeriomycetaceae</taxon>
        <taxon>Smittium</taxon>
    </lineage>
</organism>